<dbReference type="EMBL" id="OZ034815">
    <property type="protein sequence ID" value="CAL1371635.1"/>
    <property type="molecule type" value="Genomic_DNA"/>
</dbReference>
<dbReference type="Proteomes" id="UP001497516">
    <property type="component" value="Chromosome 2"/>
</dbReference>
<sequence>MECSLRERQAELVGERDKFHAEVEWLRTEARKISEELKRTRKSKEQYKKDMKASLAGTKRLKKDLAEYVMNSTRSNQARMSSILRR</sequence>
<evidence type="ECO:0000313" key="1">
    <source>
        <dbReference type="EMBL" id="CAL1371635.1"/>
    </source>
</evidence>
<gene>
    <name evidence="1" type="ORF">LTRI10_LOCUS13687</name>
</gene>
<name>A0AAV2DDM0_9ROSI</name>
<proteinExistence type="predicted"/>
<protein>
    <submittedName>
        <fullName evidence="1">Uncharacterized protein</fullName>
    </submittedName>
</protein>
<keyword evidence="2" id="KW-1185">Reference proteome</keyword>
<dbReference type="AlphaFoldDB" id="A0AAV2DDM0"/>
<accession>A0AAV2DDM0</accession>
<evidence type="ECO:0000313" key="2">
    <source>
        <dbReference type="Proteomes" id="UP001497516"/>
    </source>
</evidence>
<reference evidence="1 2" key="1">
    <citation type="submission" date="2024-04" db="EMBL/GenBank/DDBJ databases">
        <authorList>
            <person name="Fracassetti M."/>
        </authorList>
    </citation>
    <scope>NUCLEOTIDE SEQUENCE [LARGE SCALE GENOMIC DNA]</scope>
</reference>
<organism evidence="1 2">
    <name type="scientific">Linum trigynum</name>
    <dbReference type="NCBI Taxonomy" id="586398"/>
    <lineage>
        <taxon>Eukaryota</taxon>
        <taxon>Viridiplantae</taxon>
        <taxon>Streptophyta</taxon>
        <taxon>Embryophyta</taxon>
        <taxon>Tracheophyta</taxon>
        <taxon>Spermatophyta</taxon>
        <taxon>Magnoliopsida</taxon>
        <taxon>eudicotyledons</taxon>
        <taxon>Gunneridae</taxon>
        <taxon>Pentapetalae</taxon>
        <taxon>rosids</taxon>
        <taxon>fabids</taxon>
        <taxon>Malpighiales</taxon>
        <taxon>Linaceae</taxon>
        <taxon>Linum</taxon>
    </lineage>
</organism>